<dbReference type="EMBL" id="CAJGYM010000118">
    <property type="protein sequence ID" value="CAD6198220.1"/>
    <property type="molecule type" value="Genomic_DNA"/>
</dbReference>
<keyword evidence="2" id="KW-1185">Reference proteome</keyword>
<gene>
    <name evidence="1" type="ORF">CAUJ_LOCUS14126</name>
</gene>
<sequence length="451" mass="50380">MSIPFKYHLYAVMGRQRHLWRLTVHRSFELASALSPVLEELSAIGIHKKMSPIFGLAVLISSAIANMAQCPEGYVRFPLNGQNSGTWPTESLSQLEPLGQNSNCFLQFVPPLFTILYQTFNISNVSDKTIYFSNLLIDEILIGTAVKNFISSDFVGITISPSPVVGDAAFALSYEYRKAPTPTENIVVGTRDFQQLNFNTRKTDQSTKISSKNTDDTIVFLAYYNQDSWDYDSSDCLSFFNQTQLLTSGYRIVSRNGGIWVTDNTEFTMFSSPIPGFHPIIGFYGYKTPKDADVSWPDYKAKAWEAKSYEMNSATERIYVFMREDATKVGVISNIVSKNDQFADGIIEIYEGVGEVYRNNTVFGTLVARFNTTTKAPTTLPGLTYTFCVKKGIVAFDLYEVSSPRSVVPTTPEIMIPSVTSPKSGSKPAGVNHKSSQRFYVDLPGRNNFFV</sequence>
<evidence type="ECO:0000313" key="2">
    <source>
        <dbReference type="Proteomes" id="UP000835052"/>
    </source>
</evidence>
<accession>A0A8S1HS82</accession>
<dbReference type="Proteomes" id="UP000835052">
    <property type="component" value="Unassembled WGS sequence"/>
</dbReference>
<comment type="caution">
    <text evidence="1">The sequence shown here is derived from an EMBL/GenBank/DDBJ whole genome shotgun (WGS) entry which is preliminary data.</text>
</comment>
<dbReference type="AlphaFoldDB" id="A0A8S1HS82"/>
<organism evidence="1 2">
    <name type="scientific">Caenorhabditis auriculariae</name>
    <dbReference type="NCBI Taxonomy" id="2777116"/>
    <lineage>
        <taxon>Eukaryota</taxon>
        <taxon>Metazoa</taxon>
        <taxon>Ecdysozoa</taxon>
        <taxon>Nematoda</taxon>
        <taxon>Chromadorea</taxon>
        <taxon>Rhabditida</taxon>
        <taxon>Rhabditina</taxon>
        <taxon>Rhabditomorpha</taxon>
        <taxon>Rhabditoidea</taxon>
        <taxon>Rhabditidae</taxon>
        <taxon>Peloderinae</taxon>
        <taxon>Caenorhabditis</taxon>
    </lineage>
</organism>
<evidence type="ECO:0000313" key="1">
    <source>
        <dbReference type="EMBL" id="CAD6198220.1"/>
    </source>
</evidence>
<name>A0A8S1HS82_9PELO</name>
<reference evidence="1" key="1">
    <citation type="submission" date="2020-10" db="EMBL/GenBank/DDBJ databases">
        <authorList>
            <person name="Kikuchi T."/>
        </authorList>
    </citation>
    <scope>NUCLEOTIDE SEQUENCE</scope>
    <source>
        <strain evidence="1">NKZ352</strain>
    </source>
</reference>
<protein>
    <submittedName>
        <fullName evidence="1">Uncharacterized protein</fullName>
    </submittedName>
</protein>
<proteinExistence type="predicted"/>